<evidence type="ECO:0000313" key="12">
    <source>
        <dbReference type="EMBL" id="CAF1147163.1"/>
    </source>
</evidence>
<proteinExistence type="inferred from homology"/>
<dbReference type="PIRSF" id="PIRSF000654">
    <property type="entry name" value="Integrin-linked_kinase"/>
    <property type="match status" value="1"/>
</dbReference>
<keyword evidence="4 9" id="KW-0547">Nucleotide-binding</keyword>
<dbReference type="Gene3D" id="1.10.510.10">
    <property type="entry name" value="Transferase(Phosphotransferase) domain 1"/>
    <property type="match status" value="1"/>
</dbReference>
<evidence type="ECO:0000259" key="11">
    <source>
        <dbReference type="PROSITE" id="PS50011"/>
    </source>
</evidence>
<dbReference type="Pfam" id="PF00069">
    <property type="entry name" value="Pkinase"/>
    <property type="match status" value="1"/>
</dbReference>
<evidence type="ECO:0000256" key="9">
    <source>
        <dbReference type="PROSITE-ProRule" id="PRU10141"/>
    </source>
</evidence>
<comment type="catalytic activity">
    <reaction evidence="7">
        <text>L-threonyl-[protein] + ATP = O-phospho-L-threonyl-[protein] + ADP + H(+)</text>
        <dbReference type="Rhea" id="RHEA:46608"/>
        <dbReference type="Rhea" id="RHEA-COMP:11060"/>
        <dbReference type="Rhea" id="RHEA-COMP:11605"/>
        <dbReference type="ChEBI" id="CHEBI:15378"/>
        <dbReference type="ChEBI" id="CHEBI:30013"/>
        <dbReference type="ChEBI" id="CHEBI:30616"/>
        <dbReference type="ChEBI" id="CHEBI:61977"/>
        <dbReference type="ChEBI" id="CHEBI:456216"/>
        <dbReference type="EC" id="2.7.11.1"/>
    </reaction>
</comment>
<dbReference type="GO" id="GO:0035556">
    <property type="term" value="P:intracellular signal transduction"/>
    <property type="evidence" value="ECO:0007669"/>
    <property type="project" value="TreeGrafter"/>
</dbReference>
<dbReference type="SMART" id="SM00220">
    <property type="entry name" value="S_TKc"/>
    <property type="match status" value="1"/>
</dbReference>
<evidence type="ECO:0000256" key="10">
    <source>
        <dbReference type="RuleBase" id="RU000304"/>
    </source>
</evidence>
<comment type="catalytic activity">
    <reaction evidence="8">
        <text>L-seryl-[protein] + ATP = O-phospho-L-seryl-[protein] + ADP + H(+)</text>
        <dbReference type="Rhea" id="RHEA:17989"/>
        <dbReference type="Rhea" id="RHEA-COMP:9863"/>
        <dbReference type="Rhea" id="RHEA-COMP:11604"/>
        <dbReference type="ChEBI" id="CHEBI:15378"/>
        <dbReference type="ChEBI" id="CHEBI:29999"/>
        <dbReference type="ChEBI" id="CHEBI:30616"/>
        <dbReference type="ChEBI" id="CHEBI:83421"/>
        <dbReference type="ChEBI" id="CHEBI:456216"/>
        <dbReference type="EC" id="2.7.11.1"/>
    </reaction>
</comment>
<sequence length="231" mass="26518">MVQEIINTVTPDKTSAINIGEIPSDEKRKKVGNYIILKTIGEGSFAKVRLGIHIVTEMKVAVKVINKREVFKRNYLRANLRREAAMMQRMSHSNIVQLHEVMETENSYYIVLDLVQGTEFVKYLTKKKQLDEIETRKYIRQIVSAVDHMHRANVIHRDIKLQNFMLDQNNDIIIIDFGLSNSLDEKGFLTTQCGSPAYAAPEIFAHQEYGPTVSSSTAQCFLWATIYTEFD</sequence>
<gene>
    <name evidence="12" type="ORF">IZO911_LOCUS25564</name>
</gene>
<keyword evidence="6 9" id="KW-0067">ATP-binding</keyword>
<evidence type="ECO:0000313" key="13">
    <source>
        <dbReference type="Proteomes" id="UP000663860"/>
    </source>
</evidence>
<evidence type="ECO:0000256" key="5">
    <source>
        <dbReference type="ARBA" id="ARBA00022777"/>
    </source>
</evidence>
<comment type="similarity">
    <text evidence="10">Belongs to the protein kinase superfamily.</text>
</comment>
<keyword evidence="2 10" id="KW-0723">Serine/threonine-protein kinase</keyword>
<dbReference type="AlphaFoldDB" id="A0A814SEX9"/>
<dbReference type="InterPro" id="IPR008271">
    <property type="entry name" value="Ser/Thr_kinase_AS"/>
</dbReference>
<protein>
    <recommendedName>
        <fullName evidence="1">non-specific serine/threonine protein kinase</fullName>
        <ecNumber evidence="1">2.7.11.1</ecNumber>
    </recommendedName>
</protein>
<dbReference type="InterPro" id="IPR011009">
    <property type="entry name" value="Kinase-like_dom_sf"/>
</dbReference>
<evidence type="ECO:0000256" key="1">
    <source>
        <dbReference type="ARBA" id="ARBA00012513"/>
    </source>
</evidence>
<evidence type="ECO:0000256" key="4">
    <source>
        <dbReference type="ARBA" id="ARBA00022741"/>
    </source>
</evidence>
<keyword evidence="5" id="KW-0418">Kinase</keyword>
<name>A0A814SEX9_9BILA</name>
<accession>A0A814SEX9</accession>
<evidence type="ECO:0000256" key="2">
    <source>
        <dbReference type="ARBA" id="ARBA00022527"/>
    </source>
</evidence>
<keyword evidence="3" id="KW-0808">Transferase</keyword>
<dbReference type="PROSITE" id="PS00108">
    <property type="entry name" value="PROTEIN_KINASE_ST"/>
    <property type="match status" value="1"/>
</dbReference>
<dbReference type="InterPro" id="IPR017441">
    <property type="entry name" value="Protein_kinase_ATP_BS"/>
</dbReference>
<dbReference type="PANTHER" id="PTHR24346:SF79">
    <property type="entry name" value="PROTEIN KINASE DOMAIN-CONTAINING PROTEIN"/>
    <property type="match status" value="1"/>
</dbReference>
<evidence type="ECO:0000256" key="3">
    <source>
        <dbReference type="ARBA" id="ARBA00022679"/>
    </source>
</evidence>
<dbReference type="FunFam" id="3.30.200.20:FF:000003">
    <property type="entry name" value="Non-specific serine/threonine protein kinase"/>
    <property type="match status" value="1"/>
</dbReference>
<dbReference type="PROSITE" id="PS50011">
    <property type="entry name" value="PROTEIN_KINASE_DOM"/>
    <property type="match status" value="1"/>
</dbReference>
<evidence type="ECO:0000256" key="8">
    <source>
        <dbReference type="ARBA" id="ARBA00048679"/>
    </source>
</evidence>
<dbReference type="PROSITE" id="PS00107">
    <property type="entry name" value="PROTEIN_KINASE_ATP"/>
    <property type="match status" value="1"/>
</dbReference>
<dbReference type="GO" id="GO:0005524">
    <property type="term" value="F:ATP binding"/>
    <property type="evidence" value="ECO:0007669"/>
    <property type="project" value="UniProtKB-UniRule"/>
</dbReference>
<reference evidence="12" key="1">
    <citation type="submission" date="2021-02" db="EMBL/GenBank/DDBJ databases">
        <authorList>
            <person name="Nowell W R."/>
        </authorList>
    </citation>
    <scope>NUCLEOTIDE SEQUENCE</scope>
</reference>
<evidence type="ECO:0000256" key="7">
    <source>
        <dbReference type="ARBA" id="ARBA00047899"/>
    </source>
</evidence>
<dbReference type="SUPFAM" id="SSF56112">
    <property type="entry name" value="Protein kinase-like (PK-like)"/>
    <property type="match status" value="1"/>
</dbReference>
<dbReference type="EMBL" id="CAJNOE010000321">
    <property type="protein sequence ID" value="CAF1147163.1"/>
    <property type="molecule type" value="Genomic_DNA"/>
</dbReference>
<dbReference type="FunFam" id="1.10.510.10:FF:000571">
    <property type="entry name" value="Maternal embryonic leucine zipper kinase"/>
    <property type="match status" value="1"/>
</dbReference>
<dbReference type="GO" id="GO:0005737">
    <property type="term" value="C:cytoplasm"/>
    <property type="evidence" value="ECO:0007669"/>
    <property type="project" value="TreeGrafter"/>
</dbReference>
<feature type="domain" description="Protein kinase" evidence="11">
    <location>
        <begin position="34"/>
        <end position="231"/>
    </location>
</feature>
<dbReference type="EC" id="2.7.11.1" evidence="1"/>
<comment type="caution">
    <text evidence="12">The sequence shown here is derived from an EMBL/GenBank/DDBJ whole genome shotgun (WGS) entry which is preliminary data.</text>
</comment>
<dbReference type="PANTHER" id="PTHR24346">
    <property type="entry name" value="MAP/MICROTUBULE AFFINITY-REGULATING KINASE"/>
    <property type="match status" value="1"/>
</dbReference>
<dbReference type="InterPro" id="IPR000719">
    <property type="entry name" value="Prot_kinase_dom"/>
</dbReference>
<dbReference type="GO" id="GO:0004674">
    <property type="term" value="F:protein serine/threonine kinase activity"/>
    <property type="evidence" value="ECO:0007669"/>
    <property type="project" value="UniProtKB-KW"/>
</dbReference>
<feature type="binding site" evidence="9">
    <location>
        <position position="63"/>
    </location>
    <ligand>
        <name>ATP</name>
        <dbReference type="ChEBI" id="CHEBI:30616"/>
    </ligand>
</feature>
<organism evidence="12 13">
    <name type="scientific">Adineta steineri</name>
    <dbReference type="NCBI Taxonomy" id="433720"/>
    <lineage>
        <taxon>Eukaryota</taxon>
        <taxon>Metazoa</taxon>
        <taxon>Spiralia</taxon>
        <taxon>Gnathifera</taxon>
        <taxon>Rotifera</taxon>
        <taxon>Eurotatoria</taxon>
        <taxon>Bdelloidea</taxon>
        <taxon>Adinetida</taxon>
        <taxon>Adinetidae</taxon>
        <taxon>Adineta</taxon>
    </lineage>
</organism>
<dbReference type="Proteomes" id="UP000663860">
    <property type="component" value="Unassembled WGS sequence"/>
</dbReference>
<evidence type="ECO:0000256" key="6">
    <source>
        <dbReference type="ARBA" id="ARBA00022840"/>
    </source>
</evidence>